<name>A0ACB8CTF3_DERSI</name>
<sequence length="101" mass="11118">MEARHVQLQARVKKAIRNANAQLLAALSSARQKTQSLRQEITDAIAASEKSTHALIADMVTRIEGLPTMVVNTRTQLAPSGSRRNRPYSRPPLRNDDSGDV</sequence>
<evidence type="ECO:0000313" key="1">
    <source>
        <dbReference type="EMBL" id="KAH7950315.1"/>
    </source>
</evidence>
<reference evidence="1" key="1">
    <citation type="submission" date="2020-05" db="EMBL/GenBank/DDBJ databases">
        <title>Large-scale comparative analyses of tick genomes elucidate their genetic diversity and vector capacities.</title>
        <authorList>
            <person name="Jia N."/>
            <person name="Wang J."/>
            <person name="Shi W."/>
            <person name="Du L."/>
            <person name="Sun Y."/>
            <person name="Zhan W."/>
            <person name="Jiang J."/>
            <person name="Wang Q."/>
            <person name="Zhang B."/>
            <person name="Ji P."/>
            <person name="Sakyi L.B."/>
            <person name="Cui X."/>
            <person name="Yuan T."/>
            <person name="Jiang B."/>
            <person name="Yang W."/>
            <person name="Lam T.T.-Y."/>
            <person name="Chang Q."/>
            <person name="Ding S."/>
            <person name="Wang X."/>
            <person name="Zhu J."/>
            <person name="Ruan X."/>
            <person name="Zhao L."/>
            <person name="Wei J."/>
            <person name="Que T."/>
            <person name="Du C."/>
            <person name="Cheng J."/>
            <person name="Dai P."/>
            <person name="Han X."/>
            <person name="Huang E."/>
            <person name="Gao Y."/>
            <person name="Liu J."/>
            <person name="Shao H."/>
            <person name="Ye R."/>
            <person name="Li L."/>
            <person name="Wei W."/>
            <person name="Wang X."/>
            <person name="Wang C."/>
            <person name="Yang T."/>
            <person name="Huo Q."/>
            <person name="Li W."/>
            <person name="Guo W."/>
            <person name="Chen H."/>
            <person name="Zhou L."/>
            <person name="Ni X."/>
            <person name="Tian J."/>
            <person name="Zhou Y."/>
            <person name="Sheng Y."/>
            <person name="Liu T."/>
            <person name="Pan Y."/>
            <person name="Xia L."/>
            <person name="Li J."/>
            <person name="Zhao F."/>
            <person name="Cao W."/>
        </authorList>
    </citation>
    <scope>NUCLEOTIDE SEQUENCE</scope>
    <source>
        <strain evidence="1">Dsil-2018</strain>
    </source>
</reference>
<gene>
    <name evidence="1" type="ORF">HPB49_022339</name>
</gene>
<comment type="caution">
    <text evidence="1">The sequence shown here is derived from an EMBL/GenBank/DDBJ whole genome shotgun (WGS) entry which is preliminary data.</text>
</comment>
<dbReference type="Proteomes" id="UP000821865">
    <property type="component" value="Chromosome 5"/>
</dbReference>
<evidence type="ECO:0000313" key="2">
    <source>
        <dbReference type="Proteomes" id="UP000821865"/>
    </source>
</evidence>
<accession>A0ACB8CTF3</accession>
<protein>
    <submittedName>
        <fullName evidence="1">Uncharacterized protein</fullName>
    </submittedName>
</protein>
<organism evidence="1 2">
    <name type="scientific">Dermacentor silvarum</name>
    <name type="common">Tick</name>
    <dbReference type="NCBI Taxonomy" id="543639"/>
    <lineage>
        <taxon>Eukaryota</taxon>
        <taxon>Metazoa</taxon>
        <taxon>Ecdysozoa</taxon>
        <taxon>Arthropoda</taxon>
        <taxon>Chelicerata</taxon>
        <taxon>Arachnida</taxon>
        <taxon>Acari</taxon>
        <taxon>Parasitiformes</taxon>
        <taxon>Ixodida</taxon>
        <taxon>Ixodoidea</taxon>
        <taxon>Ixodidae</taxon>
        <taxon>Rhipicephalinae</taxon>
        <taxon>Dermacentor</taxon>
    </lineage>
</organism>
<keyword evidence="2" id="KW-1185">Reference proteome</keyword>
<proteinExistence type="predicted"/>
<dbReference type="EMBL" id="CM023474">
    <property type="protein sequence ID" value="KAH7950315.1"/>
    <property type="molecule type" value="Genomic_DNA"/>
</dbReference>